<dbReference type="PROSITE" id="PS51186">
    <property type="entry name" value="GNAT"/>
    <property type="match status" value="1"/>
</dbReference>
<evidence type="ECO:0000313" key="2">
    <source>
        <dbReference type="EMBL" id="SFI18617.1"/>
    </source>
</evidence>
<name>A0A1I3G5E0_9FIRM</name>
<proteinExistence type="predicted"/>
<evidence type="ECO:0000313" key="3">
    <source>
        <dbReference type="Proteomes" id="UP000199287"/>
    </source>
</evidence>
<dbReference type="Proteomes" id="UP000199287">
    <property type="component" value="Unassembled WGS sequence"/>
</dbReference>
<dbReference type="InterPro" id="IPR016181">
    <property type="entry name" value="Acyl_CoA_acyltransferase"/>
</dbReference>
<dbReference type="SUPFAM" id="SSF55729">
    <property type="entry name" value="Acyl-CoA N-acyltransferases (Nat)"/>
    <property type="match status" value="1"/>
</dbReference>
<dbReference type="CDD" id="cd04301">
    <property type="entry name" value="NAT_SF"/>
    <property type="match status" value="1"/>
</dbReference>
<dbReference type="EMBL" id="FOQA01000008">
    <property type="protein sequence ID" value="SFI18617.1"/>
    <property type="molecule type" value="Genomic_DNA"/>
</dbReference>
<accession>A0A1I3G5E0</accession>
<dbReference type="PANTHER" id="PTHR31143">
    <property type="match status" value="1"/>
</dbReference>
<dbReference type="InterPro" id="IPR000182">
    <property type="entry name" value="GNAT_dom"/>
</dbReference>
<dbReference type="Pfam" id="PF12746">
    <property type="entry name" value="GNAT_acetyltran"/>
    <property type="match status" value="1"/>
</dbReference>
<protein>
    <submittedName>
        <fullName evidence="2">GNAT acetyltransferase</fullName>
    </submittedName>
</protein>
<keyword evidence="2" id="KW-0808">Transferase</keyword>
<gene>
    <name evidence="2" type="ORF">SAMN05192551_10811</name>
</gene>
<organism evidence="2 3">
    <name type="scientific">Tindallia magadiensis</name>
    <dbReference type="NCBI Taxonomy" id="69895"/>
    <lineage>
        <taxon>Bacteria</taxon>
        <taxon>Bacillati</taxon>
        <taxon>Bacillota</taxon>
        <taxon>Clostridia</taxon>
        <taxon>Peptostreptococcales</taxon>
        <taxon>Tindalliaceae</taxon>
        <taxon>Tindallia</taxon>
    </lineage>
</organism>
<dbReference type="PANTHER" id="PTHR31143:SF2">
    <property type="entry name" value="FR47-LIKE DOMAIN-CONTAINING PROTEIN-RELATED"/>
    <property type="match status" value="1"/>
</dbReference>
<dbReference type="GO" id="GO:0016747">
    <property type="term" value="F:acyltransferase activity, transferring groups other than amino-acyl groups"/>
    <property type="evidence" value="ECO:0007669"/>
    <property type="project" value="InterPro"/>
</dbReference>
<sequence length="261" mass="30397">MFEINSTKLEILKPLLNSKNSNYPLLKSIIFNKNKGKAYVDCLDKPSAAGILSADNWFYLLGENTSDDFSEKLEALLLKKIFKDNLQILWFGIPNEWKVKMLQNTYVDIKDYPRNEYEFIEHDYNTCAGDYIEYKLKSISSENIDEVFEYNQGLYTFWRTKELFMGNGFGYILLDDNKIIAHSISATVEDLEVEIDIGTKKEYRGKGIARYLASCLIDECLQRAMIPKWDCGVWNIPSDKLALKLGFKRIKEYPFSIIYKK</sequence>
<keyword evidence="3" id="KW-1185">Reference proteome</keyword>
<dbReference type="InterPro" id="IPR027365">
    <property type="entry name" value="GNAT_acetyltra_YdfB-like"/>
</dbReference>
<dbReference type="AlphaFoldDB" id="A0A1I3G5E0"/>
<dbReference type="Gene3D" id="3.40.630.30">
    <property type="match status" value="1"/>
</dbReference>
<dbReference type="RefSeq" id="WP_177208913.1">
    <property type="nucleotide sequence ID" value="NZ_FOQA01000008.1"/>
</dbReference>
<dbReference type="STRING" id="69895.SAMN05192551_10811"/>
<feature type="domain" description="N-acetyltransferase" evidence="1">
    <location>
        <begin position="134"/>
        <end position="261"/>
    </location>
</feature>
<evidence type="ECO:0000259" key="1">
    <source>
        <dbReference type="PROSITE" id="PS51186"/>
    </source>
</evidence>
<reference evidence="3" key="1">
    <citation type="submission" date="2016-10" db="EMBL/GenBank/DDBJ databases">
        <authorList>
            <person name="Varghese N."/>
            <person name="Submissions S."/>
        </authorList>
    </citation>
    <scope>NUCLEOTIDE SEQUENCE [LARGE SCALE GENOMIC DNA]</scope>
    <source>
        <strain evidence="3">Z-7934</strain>
    </source>
</reference>